<dbReference type="GO" id="GO:0008410">
    <property type="term" value="F:CoA-transferase activity"/>
    <property type="evidence" value="ECO:0007669"/>
    <property type="project" value="TreeGrafter"/>
</dbReference>
<comment type="caution">
    <text evidence="3">The sequence shown here is derived from an EMBL/GenBank/DDBJ whole genome shotgun (WGS) entry which is preliminary data.</text>
</comment>
<evidence type="ECO:0000256" key="1">
    <source>
        <dbReference type="ARBA" id="ARBA00008383"/>
    </source>
</evidence>
<reference evidence="3" key="1">
    <citation type="submission" date="2023-03" db="EMBL/GenBank/DDBJ databases">
        <authorList>
            <person name="Steffen K."/>
            <person name="Cardenas P."/>
        </authorList>
    </citation>
    <scope>NUCLEOTIDE SEQUENCE</scope>
</reference>
<proteinExistence type="inferred from homology"/>
<dbReference type="InterPro" id="IPR003673">
    <property type="entry name" value="CoA-Trfase_fam_III"/>
</dbReference>
<name>A0AA35TA52_GEOBA</name>
<comment type="similarity">
    <text evidence="1">Belongs to the CoA-transferase III family.</text>
</comment>
<dbReference type="Proteomes" id="UP001174909">
    <property type="component" value="Unassembled WGS sequence"/>
</dbReference>
<dbReference type="Gene3D" id="3.30.1540.10">
    <property type="entry name" value="formyl-coa transferase, domain 3"/>
    <property type="match status" value="1"/>
</dbReference>
<evidence type="ECO:0000313" key="3">
    <source>
        <dbReference type="EMBL" id="CAI8044072.1"/>
    </source>
</evidence>
<organism evidence="3 4">
    <name type="scientific">Geodia barretti</name>
    <name type="common">Barrett's horny sponge</name>
    <dbReference type="NCBI Taxonomy" id="519541"/>
    <lineage>
        <taxon>Eukaryota</taxon>
        <taxon>Metazoa</taxon>
        <taxon>Porifera</taxon>
        <taxon>Demospongiae</taxon>
        <taxon>Heteroscleromorpha</taxon>
        <taxon>Tetractinellida</taxon>
        <taxon>Astrophorina</taxon>
        <taxon>Geodiidae</taxon>
        <taxon>Geodia</taxon>
    </lineage>
</organism>
<keyword evidence="4" id="KW-1185">Reference proteome</keyword>
<dbReference type="AlphaFoldDB" id="A0AA35TA52"/>
<dbReference type="SUPFAM" id="SSF89796">
    <property type="entry name" value="CoA-transferase family III (CaiB/BaiF)"/>
    <property type="match status" value="1"/>
</dbReference>
<sequence length="374" mass="42082">MRVIDWTMWQFGPVSTMMLADLGADVIKVESLDGDHGRQFATVAGVANALESSSAYFESLNRNKQGIALDLKHPQGLEVMLKLVKKSDIFVENFRQGVAERLGLGYEDLTQLNPSLIYASATGYGPKGDDSGKPAFALTGEARAGSLWWAGPDDGIPYNINGMADQIAGIMLSYGVLGAVVARERFGVSQRVDVSHLGSLMWLGGMRDGIALLSGKEFERQPRTRAGNVLWNCYRCKDDKWIAFSMSQGDRYWPTFCKALAREDLATNERFARMAARNEHREELIAILDDIFIKYTRAEWEERLDAAGDLIWERVQSIMDLPEDPQVTQNDYLIDFEHAHWDPPSGTRRRLHSVRRRCQRKGLRPHTANILNLC</sequence>
<dbReference type="PANTHER" id="PTHR48207:SF3">
    <property type="entry name" value="SUCCINATE--HYDROXYMETHYLGLUTARATE COA-TRANSFERASE"/>
    <property type="match status" value="1"/>
</dbReference>
<dbReference type="InterPro" id="IPR023606">
    <property type="entry name" value="CoA-Trfase_III_dom_1_sf"/>
</dbReference>
<dbReference type="InterPro" id="IPR044855">
    <property type="entry name" value="CoA-Trfase_III_dom3_sf"/>
</dbReference>
<protein>
    <submittedName>
        <fullName evidence="3">Succinyl-CoA:mesaconate CoA-transferase</fullName>
    </submittedName>
</protein>
<evidence type="ECO:0000313" key="4">
    <source>
        <dbReference type="Proteomes" id="UP001174909"/>
    </source>
</evidence>
<evidence type="ECO:0000256" key="2">
    <source>
        <dbReference type="ARBA" id="ARBA00022679"/>
    </source>
</evidence>
<dbReference type="PANTHER" id="PTHR48207">
    <property type="entry name" value="SUCCINATE--HYDROXYMETHYLGLUTARATE COA-TRANSFERASE"/>
    <property type="match status" value="1"/>
</dbReference>
<dbReference type="Pfam" id="PF02515">
    <property type="entry name" value="CoA_transf_3"/>
    <property type="match status" value="1"/>
</dbReference>
<dbReference type="EMBL" id="CASHTH010003372">
    <property type="protein sequence ID" value="CAI8044072.1"/>
    <property type="molecule type" value="Genomic_DNA"/>
</dbReference>
<accession>A0AA35TA52</accession>
<gene>
    <name evidence="3" type="ORF">GBAR_LOCUS24462</name>
</gene>
<dbReference type="Gene3D" id="3.40.50.10540">
    <property type="entry name" value="Crotonobetainyl-coa:carnitine coa-transferase, domain 1"/>
    <property type="match status" value="1"/>
</dbReference>
<dbReference type="InterPro" id="IPR050483">
    <property type="entry name" value="CoA-transferase_III_domain"/>
</dbReference>
<keyword evidence="2" id="KW-0808">Transferase</keyword>